<proteinExistence type="predicted"/>
<name>B0DF94_LACBS</name>
<gene>
    <name evidence="3" type="ORF">LACBIDRAFT_299717</name>
</gene>
<dbReference type="STRING" id="486041.B0DF94"/>
<dbReference type="Proteomes" id="UP000001194">
    <property type="component" value="Unassembled WGS sequence"/>
</dbReference>
<dbReference type="AlphaFoldDB" id="B0DF94"/>
<accession>B0DF94</accession>
<evidence type="ECO:0000256" key="1">
    <source>
        <dbReference type="SAM" id="MobiDB-lite"/>
    </source>
</evidence>
<dbReference type="InterPro" id="IPR019180">
    <property type="entry name" value="Oxidoreductase-like_N"/>
</dbReference>
<dbReference type="Pfam" id="PF09791">
    <property type="entry name" value="Oxidored-like"/>
    <property type="match status" value="1"/>
</dbReference>
<dbReference type="OrthoDB" id="10064411at2759"/>
<protein>
    <submittedName>
        <fullName evidence="3">Predicted protein</fullName>
    </submittedName>
</protein>
<dbReference type="KEGG" id="lbc:LACBIDRAFT_299717"/>
<dbReference type="RefSeq" id="XP_001882516.1">
    <property type="nucleotide sequence ID" value="XM_001882481.1"/>
</dbReference>
<dbReference type="PANTHER" id="PTHR21193">
    <property type="entry name" value="OXIDOREDUCTASE-LIKE DOMAIN-CONTAINING PROTEIN 1"/>
    <property type="match status" value="1"/>
</dbReference>
<organism evidence="4">
    <name type="scientific">Laccaria bicolor (strain S238N-H82 / ATCC MYA-4686)</name>
    <name type="common">Bicoloured deceiver</name>
    <name type="synonym">Laccaria laccata var. bicolor</name>
    <dbReference type="NCBI Taxonomy" id="486041"/>
    <lineage>
        <taxon>Eukaryota</taxon>
        <taxon>Fungi</taxon>
        <taxon>Dikarya</taxon>
        <taxon>Basidiomycota</taxon>
        <taxon>Agaricomycotina</taxon>
        <taxon>Agaricomycetes</taxon>
        <taxon>Agaricomycetidae</taxon>
        <taxon>Agaricales</taxon>
        <taxon>Agaricineae</taxon>
        <taxon>Hydnangiaceae</taxon>
        <taxon>Laccaria</taxon>
    </lineage>
</organism>
<dbReference type="InterPro" id="IPR039251">
    <property type="entry name" value="OXLD1"/>
</dbReference>
<dbReference type="GeneID" id="6078215"/>
<feature type="region of interest" description="Disordered" evidence="1">
    <location>
        <begin position="26"/>
        <end position="50"/>
    </location>
</feature>
<evidence type="ECO:0000313" key="4">
    <source>
        <dbReference type="Proteomes" id="UP000001194"/>
    </source>
</evidence>
<dbReference type="EMBL" id="DS547107">
    <property type="protein sequence ID" value="EDR06669.1"/>
    <property type="molecule type" value="Genomic_DNA"/>
</dbReference>
<reference evidence="3 4" key="1">
    <citation type="journal article" date="2008" name="Nature">
        <title>The genome of Laccaria bicolor provides insights into mycorrhizal symbiosis.</title>
        <authorList>
            <person name="Martin F."/>
            <person name="Aerts A."/>
            <person name="Ahren D."/>
            <person name="Brun A."/>
            <person name="Danchin E.G.J."/>
            <person name="Duchaussoy F."/>
            <person name="Gibon J."/>
            <person name="Kohler A."/>
            <person name="Lindquist E."/>
            <person name="Pereda V."/>
            <person name="Salamov A."/>
            <person name="Shapiro H.J."/>
            <person name="Wuyts J."/>
            <person name="Blaudez D."/>
            <person name="Buee M."/>
            <person name="Brokstein P."/>
            <person name="Canbaeck B."/>
            <person name="Cohen D."/>
            <person name="Courty P.E."/>
            <person name="Coutinho P.M."/>
            <person name="Delaruelle C."/>
            <person name="Detter J.C."/>
            <person name="Deveau A."/>
            <person name="DiFazio S."/>
            <person name="Duplessis S."/>
            <person name="Fraissinet-Tachet L."/>
            <person name="Lucic E."/>
            <person name="Frey-Klett P."/>
            <person name="Fourrey C."/>
            <person name="Feussner I."/>
            <person name="Gay G."/>
            <person name="Grimwood J."/>
            <person name="Hoegger P.J."/>
            <person name="Jain P."/>
            <person name="Kilaru S."/>
            <person name="Labbe J."/>
            <person name="Lin Y.C."/>
            <person name="Legue V."/>
            <person name="Le Tacon F."/>
            <person name="Marmeisse R."/>
            <person name="Melayah D."/>
            <person name="Montanini B."/>
            <person name="Muratet M."/>
            <person name="Nehls U."/>
            <person name="Niculita-Hirzel H."/>
            <person name="Oudot-Le Secq M.P."/>
            <person name="Peter M."/>
            <person name="Quesneville H."/>
            <person name="Rajashekar B."/>
            <person name="Reich M."/>
            <person name="Rouhier N."/>
            <person name="Schmutz J."/>
            <person name="Yin T."/>
            <person name="Chalot M."/>
            <person name="Henrissat B."/>
            <person name="Kuees U."/>
            <person name="Lucas S."/>
            <person name="Van de Peer Y."/>
            <person name="Podila G.K."/>
            <person name="Polle A."/>
            <person name="Pukkila P.J."/>
            <person name="Richardson P.M."/>
            <person name="Rouze P."/>
            <person name="Sanders I.R."/>
            <person name="Stajich J.E."/>
            <person name="Tunlid A."/>
            <person name="Tuskan G."/>
            <person name="Grigoriev I.V."/>
        </authorList>
    </citation>
    <scope>NUCLEOTIDE SEQUENCE [LARGE SCALE GENOMIC DNA]</scope>
    <source>
        <strain evidence="4">S238N-H82 / ATCC MYA-4686</strain>
    </source>
</reference>
<evidence type="ECO:0000259" key="2">
    <source>
        <dbReference type="Pfam" id="PF09791"/>
    </source>
</evidence>
<dbReference type="GO" id="GO:0005739">
    <property type="term" value="C:mitochondrion"/>
    <property type="evidence" value="ECO:0007669"/>
    <property type="project" value="TreeGrafter"/>
</dbReference>
<sequence length="218" mass="24766">MFLIPRTRTLSILHLPTRSLILRTPQTRSVTSRSTKDEISRLKNPSRGGRNLSERYRALERALRGKEAFARGKEELVHHVPIISISVQDENLRMENIETFHGFMVPQEPKPPADDECCMSGCAVCVYDLYEESLASYEDSITALRKSLGALGILQDTWPLNIRPNVEKTTPESRKGVILNAFEEMERKLKEKKEKEDGKNVNFLCAFKGASVRPPPSR</sequence>
<dbReference type="PANTHER" id="PTHR21193:SF3">
    <property type="entry name" value="OXIDOREDUCTASE-LIKE DOMAIN-CONTAINING PROTEIN 1"/>
    <property type="match status" value="1"/>
</dbReference>
<feature type="domain" description="Oxidoreductase-like" evidence="2">
    <location>
        <begin position="99"/>
        <end position="143"/>
    </location>
</feature>
<dbReference type="InParanoid" id="B0DF94"/>
<dbReference type="HOGENOM" id="CLU_092489_1_0_1"/>
<evidence type="ECO:0000313" key="3">
    <source>
        <dbReference type="EMBL" id="EDR06669.1"/>
    </source>
</evidence>
<keyword evidence="4" id="KW-1185">Reference proteome</keyword>